<organism evidence="2 3">
    <name type="scientific">Gryllotalpicola daejeonensis</name>
    <dbReference type="NCBI Taxonomy" id="993087"/>
    <lineage>
        <taxon>Bacteria</taxon>
        <taxon>Bacillati</taxon>
        <taxon>Actinomycetota</taxon>
        <taxon>Actinomycetes</taxon>
        <taxon>Micrococcales</taxon>
        <taxon>Microbacteriaceae</taxon>
        <taxon>Gryllotalpicola</taxon>
    </lineage>
</organism>
<reference evidence="2" key="2">
    <citation type="submission" date="2023-12" db="EMBL/GenBank/DDBJ databases">
        <authorList>
            <person name="Sun Q."/>
            <person name="Inoue M."/>
        </authorList>
    </citation>
    <scope>NUCLEOTIDE SEQUENCE</scope>
    <source>
        <strain evidence="2">JCM 17590</strain>
    </source>
</reference>
<protein>
    <submittedName>
        <fullName evidence="2">DUF4097 family beta strand repeat-containing protein</fullName>
    </submittedName>
</protein>
<evidence type="ECO:0000259" key="1">
    <source>
        <dbReference type="Pfam" id="PF13349"/>
    </source>
</evidence>
<name>A0ABP7ZK74_9MICO</name>
<keyword evidence="3" id="KW-1185">Reference proteome</keyword>
<sequence length="284" mass="30183">MPEEKWLINPGQAKTIDLDGITSLKIGLIGGQVDVIGHDEPTTRVEISGVTGKDIKVTAENGRLEIDHPQLRWDNFLDVFRSWQGKARADVSVLVPRNVALKLGTVSGHALVSGLISDARLSTVNGDLTADTLVGNVELNAVSGELAVQNHLGAVKANTVNGDVTASGTLSRVTVDGVSANVFLDVRGIPDSIRHNTVSGDLTMRLDDDAPARFRINTVSGVLQMENTIYRGSGARNFDYQDGPLDKLWIDVNANSVSGNVSVVRRPANATADASADATPKETL</sequence>
<dbReference type="Proteomes" id="UP001415169">
    <property type="component" value="Unassembled WGS sequence"/>
</dbReference>
<dbReference type="EMBL" id="BAABBV010000001">
    <property type="protein sequence ID" value="GAA4161283.1"/>
    <property type="molecule type" value="Genomic_DNA"/>
</dbReference>
<proteinExistence type="predicted"/>
<feature type="domain" description="DUF4097" evidence="1">
    <location>
        <begin position="32"/>
        <end position="246"/>
    </location>
</feature>
<accession>A0ABP7ZK74</accession>
<evidence type="ECO:0000313" key="2">
    <source>
        <dbReference type="EMBL" id="GAA4161283.1"/>
    </source>
</evidence>
<reference evidence="2" key="1">
    <citation type="journal article" date="2014" name="Int. J. Syst. Evol. Microbiol.">
        <title>Complete genome of a new Firmicutes species belonging to the dominant human colonic microbiota ('Ruminococcus bicirculans') reveals two chromosomes and a selective capacity to utilize plant glucans.</title>
        <authorList>
            <consortium name="NISC Comparative Sequencing Program"/>
            <person name="Wegmann U."/>
            <person name="Louis P."/>
            <person name="Goesmann A."/>
            <person name="Henrissat B."/>
            <person name="Duncan S.H."/>
            <person name="Flint H.J."/>
        </authorList>
    </citation>
    <scope>NUCLEOTIDE SEQUENCE</scope>
    <source>
        <strain evidence="2">JCM 17590</strain>
    </source>
</reference>
<gene>
    <name evidence="2" type="ORF">GCM10022286_18540</name>
</gene>
<dbReference type="InterPro" id="IPR025164">
    <property type="entry name" value="Toastrack_DUF4097"/>
</dbReference>
<comment type="caution">
    <text evidence="2">The sequence shown here is derived from an EMBL/GenBank/DDBJ whole genome shotgun (WGS) entry which is preliminary data.</text>
</comment>
<dbReference type="RefSeq" id="WP_344791481.1">
    <property type="nucleotide sequence ID" value="NZ_BAABBV010000001.1"/>
</dbReference>
<dbReference type="Pfam" id="PF13349">
    <property type="entry name" value="DUF4097"/>
    <property type="match status" value="1"/>
</dbReference>
<evidence type="ECO:0000313" key="3">
    <source>
        <dbReference type="Proteomes" id="UP001415169"/>
    </source>
</evidence>